<dbReference type="GeneID" id="59148380"/>
<gene>
    <name evidence="1" type="ORF">IG193_00750</name>
</gene>
<evidence type="ECO:0000313" key="1">
    <source>
        <dbReference type="EMBL" id="QOJ79029.1"/>
    </source>
</evidence>
<sequence length="150" mass="16889">MKYLKVISRTCPRVPPDAYAHLGFRLQGGRVVHLVATSRGVEQVSLYCDECLFFRLSTCGYVYNVKVSRGLVTFVVAKNSAVRKLLRNTQVLRVEEVSHKDLLLTEKQRDALLQVAMGRKLGDLARELSVSKVAVHKLVKRALRKVALLI</sequence>
<dbReference type="InterPro" id="IPR016032">
    <property type="entry name" value="Sig_transdc_resp-reg_C-effctor"/>
</dbReference>
<dbReference type="KEGG" id="thel:IG193_00750"/>
<dbReference type="InterPro" id="IPR036388">
    <property type="entry name" value="WH-like_DNA-bd_sf"/>
</dbReference>
<reference evidence="1 2" key="1">
    <citation type="submission" date="2020-10" db="EMBL/GenBank/DDBJ databases">
        <title>Thermofilum lucidum 3507LT sp. nov. a novel member of Thermofilaceae family isolated from Chile hot spring, and proposal of description order Thermofilales.</title>
        <authorList>
            <person name="Zayulina K.S."/>
            <person name="Elcheninov A.G."/>
            <person name="Toshchakov S.V."/>
            <person name="Kublanov I.V."/>
        </authorList>
    </citation>
    <scope>NUCLEOTIDE SEQUENCE [LARGE SCALE GENOMIC DNA]</scope>
    <source>
        <strain evidence="1 2">3507LT</strain>
    </source>
</reference>
<dbReference type="InParanoid" id="A0A7L9FGZ5"/>
<name>A0A7L9FGZ5_9CREN</name>
<dbReference type="AlphaFoldDB" id="A0A7L9FGZ5"/>
<keyword evidence="2" id="KW-1185">Reference proteome</keyword>
<accession>A0A7L9FGZ5</accession>
<evidence type="ECO:0000313" key="2">
    <source>
        <dbReference type="Proteomes" id="UP000594121"/>
    </source>
</evidence>
<dbReference type="Proteomes" id="UP000594121">
    <property type="component" value="Chromosome"/>
</dbReference>
<dbReference type="Gene3D" id="1.10.10.10">
    <property type="entry name" value="Winged helix-like DNA-binding domain superfamily/Winged helix DNA-binding domain"/>
    <property type="match status" value="1"/>
</dbReference>
<dbReference type="SUPFAM" id="SSF46894">
    <property type="entry name" value="C-terminal effector domain of the bipartite response regulators"/>
    <property type="match status" value="1"/>
</dbReference>
<dbReference type="EMBL" id="CP062310">
    <property type="protein sequence ID" value="QOJ79029.1"/>
    <property type="molecule type" value="Genomic_DNA"/>
</dbReference>
<organism evidence="1 2">
    <name type="scientific">Infirmifilum lucidum</name>
    <dbReference type="NCBI Taxonomy" id="2776706"/>
    <lineage>
        <taxon>Archaea</taxon>
        <taxon>Thermoproteota</taxon>
        <taxon>Thermoprotei</taxon>
        <taxon>Thermofilales</taxon>
        <taxon>Thermofilaceae</taxon>
        <taxon>Infirmifilum</taxon>
    </lineage>
</organism>
<dbReference type="GO" id="GO:0003677">
    <property type="term" value="F:DNA binding"/>
    <property type="evidence" value="ECO:0007669"/>
    <property type="project" value="InterPro"/>
</dbReference>
<dbReference type="GO" id="GO:0006355">
    <property type="term" value="P:regulation of DNA-templated transcription"/>
    <property type="evidence" value="ECO:0007669"/>
    <property type="project" value="InterPro"/>
</dbReference>
<protein>
    <submittedName>
        <fullName evidence="1">LuxR family transcriptional regulator</fullName>
    </submittedName>
</protein>
<dbReference type="RefSeq" id="WP_192819001.1">
    <property type="nucleotide sequence ID" value="NZ_CP062310.1"/>
</dbReference>
<proteinExistence type="predicted"/>